<dbReference type="PROSITE" id="PS51450">
    <property type="entry name" value="LRR"/>
    <property type="match status" value="1"/>
</dbReference>
<evidence type="ECO:0000313" key="4">
    <source>
        <dbReference type="EMBL" id="KAG5269413.1"/>
    </source>
</evidence>
<comment type="caution">
    <text evidence="4">The sequence shown here is derived from an EMBL/GenBank/DDBJ whole genome shotgun (WGS) entry which is preliminary data.</text>
</comment>
<dbReference type="InterPro" id="IPR032675">
    <property type="entry name" value="LRR_dom_sf"/>
</dbReference>
<keyword evidence="2" id="KW-0677">Repeat</keyword>
<evidence type="ECO:0000256" key="1">
    <source>
        <dbReference type="ARBA" id="ARBA00022614"/>
    </source>
</evidence>
<evidence type="ECO:0000256" key="3">
    <source>
        <dbReference type="SAM" id="MobiDB-lite"/>
    </source>
</evidence>
<gene>
    <name evidence="4" type="ORF">AALO_G00201740</name>
</gene>
<feature type="compositionally biased region" description="Basic and acidic residues" evidence="3">
    <location>
        <begin position="517"/>
        <end position="534"/>
    </location>
</feature>
<dbReference type="Pfam" id="PF13855">
    <property type="entry name" value="LRR_8"/>
    <property type="match status" value="2"/>
</dbReference>
<name>A0AAV6G2X0_9TELE</name>
<evidence type="ECO:0000256" key="2">
    <source>
        <dbReference type="ARBA" id="ARBA00022737"/>
    </source>
</evidence>
<dbReference type="Gene3D" id="3.80.10.10">
    <property type="entry name" value="Ribonuclease Inhibitor"/>
    <property type="match status" value="2"/>
</dbReference>
<feature type="region of interest" description="Disordered" evidence="3">
    <location>
        <begin position="553"/>
        <end position="591"/>
    </location>
</feature>
<dbReference type="InterPro" id="IPR003591">
    <property type="entry name" value="Leu-rich_rpt_typical-subtyp"/>
</dbReference>
<accession>A0AAV6G2X0</accession>
<keyword evidence="5" id="KW-1185">Reference proteome</keyword>
<proteinExistence type="predicted"/>
<organism evidence="4 5">
    <name type="scientific">Alosa alosa</name>
    <name type="common">allis shad</name>
    <dbReference type="NCBI Taxonomy" id="278164"/>
    <lineage>
        <taxon>Eukaryota</taxon>
        <taxon>Metazoa</taxon>
        <taxon>Chordata</taxon>
        <taxon>Craniata</taxon>
        <taxon>Vertebrata</taxon>
        <taxon>Euteleostomi</taxon>
        <taxon>Actinopterygii</taxon>
        <taxon>Neopterygii</taxon>
        <taxon>Teleostei</taxon>
        <taxon>Clupei</taxon>
        <taxon>Clupeiformes</taxon>
        <taxon>Clupeoidei</taxon>
        <taxon>Clupeidae</taxon>
        <taxon>Alosa</taxon>
    </lineage>
</organism>
<dbReference type="InterPro" id="IPR001611">
    <property type="entry name" value="Leu-rich_rpt"/>
</dbReference>
<sequence length="591" mass="65655">MKALDLSYNNITEIKWFDFTHDLCRVTQLILSHNSLGKIDGGALSSLLGLKELNLSSNTLAVVTEEMFQGLRDLKVLDLRHNQLHWIHKMAFNDLANLKVLWLQNNNLRTVPDAVNLLSGLNTLSLGTNQLYQLLTGDLNRCTDLKTLQLEDNEISILAAGTFQNHENLRTVDLSSNRLEELHDTMVTFFWERGVNLHLHGNPLRCGCGSGQAGEGPAWLTDTVLCQGIGTLRREIAPLRVHKTVTLTGAPGQSLMIPCRDKYHGGMIKYWKTPVGWLTSRNSCHSYSGMKCHCNGSLTIVNISCRHSGLYYCFKEDSHERVLFPYRVLALGTCQNPMPKSRLPRELTVDSQDTVSHSHFVAAVTSSVLVTFLGGFALGAFSRSHVITCLQKTKSRLRLKRGERRRTSGDNTDQISMETSPSGFTSFGDGDAPITTPSPPAKAPRSFRSKREQPEDSTPPKGCDNGDPETGSNSVIPANADQEPTETDLQPKAPVAPRPTARRSRVIKLYNYNEDGEHYSHIRDPEGEDIDRVPQPKQRTRSLIRLNAIMSSVETPALSTNTGPQVQSDQESELAHSSEEEGSISDRQHIQ</sequence>
<dbReference type="Proteomes" id="UP000823561">
    <property type="component" value="Chromosome 15"/>
</dbReference>
<feature type="compositionally biased region" description="Polar residues" evidence="3">
    <location>
        <begin position="410"/>
        <end position="425"/>
    </location>
</feature>
<dbReference type="SUPFAM" id="SSF52058">
    <property type="entry name" value="L domain-like"/>
    <property type="match status" value="1"/>
</dbReference>
<feature type="compositionally biased region" description="Polar residues" evidence="3">
    <location>
        <begin position="553"/>
        <end position="569"/>
    </location>
</feature>
<dbReference type="SUPFAM" id="SSF48726">
    <property type="entry name" value="Immunoglobulin"/>
    <property type="match status" value="1"/>
</dbReference>
<keyword evidence="1" id="KW-0433">Leucine-rich repeat</keyword>
<protein>
    <submittedName>
        <fullName evidence="4">Uncharacterized protein</fullName>
    </submittedName>
</protein>
<feature type="compositionally biased region" description="Basic and acidic residues" evidence="3">
    <location>
        <begin position="573"/>
        <end position="591"/>
    </location>
</feature>
<feature type="region of interest" description="Disordered" evidence="3">
    <location>
        <begin position="517"/>
        <end position="539"/>
    </location>
</feature>
<dbReference type="AlphaFoldDB" id="A0AAV6G2X0"/>
<dbReference type="PANTHER" id="PTHR24366:SF96">
    <property type="entry name" value="LEUCINE RICH REPEAT CONTAINING 53"/>
    <property type="match status" value="1"/>
</dbReference>
<evidence type="ECO:0000313" key="5">
    <source>
        <dbReference type="Proteomes" id="UP000823561"/>
    </source>
</evidence>
<dbReference type="InterPro" id="IPR036179">
    <property type="entry name" value="Ig-like_dom_sf"/>
</dbReference>
<dbReference type="EMBL" id="JADWDJ010000015">
    <property type="protein sequence ID" value="KAG5269413.1"/>
    <property type="molecule type" value="Genomic_DNA"/>
</dbReference>
<feature type="region of interest" description="Disordered" evidence="3">
    <location>
        <begin position="398"/>
        <end position="502"/>
    </location>
</feature>
<dbReference type="SMART" id="SM00369">
    <property type="entry name" value="LRR_TYP"/>
    <property type="match status" value="7"/>
</dbReference>
<dbReference type="PANTHER" id="PTHR24366">
    <property type="entry name" value="IG(IMMUNOGLOBULIN) AND LRR(LEUCINE RICH REPEAT) DOMAINS"/>
    <property type="match status" value="1"/>
</dbReference>
<reference evidence="4" key="1">
    <citation type="submission" date="2020-10" db="EMBL/GenBank/DDBJ databases">
        <title>Chromosome-scale genome assembly of the Allis shad, Alosa alosa.</title>
        <authorList>
            <person name="Margot Z."/>
            <person name="Christophe K."/>
            <person name="Cabau C."/>
            <person name="Louis A."/>
            <person name="Berthelot C."/>
            <person name="Parey E."/>
            <person name="Roest Crollius H."/>
            <person name="Montfort J."/>
            <person name="Robinson-Rechavi M."/>
            <person name="Bucao C."/>
            <person name="Bouchez O."/>
            <person name="Gislard M."/>
            <person name="Lluch J."/>
            <person name="Milhes M."/>
            <person name="Lampietro C."/>
            <person name="Lopez Roques C."/>
            <person name="Donnadieu C."/>
            <person name="Braasch I."/>
            <person name="Desvignes T."/>
            <person name="Postlethwait J."/>
            <person name="Bobe J."/>
            <person name="Guiguen Y."/>
        </authorList>
    </citation>
    <scope>NUCLEOTIDE SEQUENCE</scope>
    <source>
        <strain evidence="4">M-15738</strain>
        <tissue evidence="4">Blood</tissue>
    </source>
</reference>